<evidence type="ECO:0000313" key="4">
    <source>
        <dbReference type="Proteomes" id="UP001356427"/>
    </source>
</evidence>
<dbReference type="InterPro" id="IPR001680">
    <property type="entry name" value="WD40_rpt"/>
</dbReference>
<dbReference type="AlphaFoldDB" id="A0AAN8KND5"/>
<dbReference type="InterPro" id="IPR036322">
    <property type="entry name" value="WD40_repeat_dom_sf"/>
</dbReference>
<keyword evidence="4" id="KW-1185">Reference proteome</keyword>
<keyword evidence="2" id="KW-0732">Signal</keyword>
<name>A0AAN8KND5_9TELE</name>
<accession>A0AAN8KND5</accession>
<dbReference type="SMART" id="SM00320">
    <property type="entry name" value="WD40"/>
    <property type="match status" value="2"/>
</dbReference>
<feature type="signal peptide" evidence="2">
    <location>
        <begin position="1"/>
        <end position="22"/>
    </location>
</feature>
<dbReference type="EMBL" id="JAGTTL010000033">
    <property type="protein sequence ID" value="KAK6295667.1"/>
    <property type="molecule type" value="Genomic_DNA"/>
</dbReference>
<dbReference type="SUPFAM" id="SSF50978">
    <property type="entry name" value="WD40 repeat-like"/>
    <property type="match status" value="1"/>
</dbReference>
<feature type="repeat" description="WD" evidence="1">
    <location>
        <begin position="97"/>
        <end position="129"/>
    </location>
</feature>
<dbReference type="PANTHER" id="PTHR45532:SF4">
    <property type="entry name" value="WD REPEAT-CONTAINING PROTEIN 55 HOMOLOG"/>
    <property type="match status" value="1"/>
</dbReference>
<keyword evidence="1" id="KW-0853">WD repeat</keyword>
<dbReference type="InterPro" id="IPR015943">
    <property type="entry name" value="WD40/YVTN_repeat-like_dom_sf"/>
</dbReference>
<evidence type="ECO:0000256" key="1">
    <source>
        <dbReference type="PROSITE-ProRule" id="PRU00221"/>
    </source>
</evidence>
<reference evidence="3 4" key="1">
    <citation type="submission" date="2021-04" db="EMBL/GenBank/DDBJ databases">
        <authorList>
            <person name="De Guttry C."/>
            <person name="Zahm M."/>
            <person name="Klopp C."/>
            <person name="Cabau C."/>
            <person name="Louis A."/>
            <person name="Berthelot C."/>
            <person name="Parey E."/>
            <person name="Roest Crollius H."/>
            <person name="Montfort J."/>
            <person name="Robinson-Rechavi M."/>
            <person name="Bucao C."/>
            <person name="Bouchez O."/>
            <person name="Gislard M."/>
            <person name="Lluch J."/>
            <person name="Milhes M."/>
            <person name="Lampietro C."/>
            <person name="Lopez Roques C."/>
            <person name="Donnadieu C."/>
            <person name="Braasch I."/>
            <person name="Desvignes T."/>
            <person name="Postlethwait J."/>
            <person name="Bobe J."/>
            <person name="Wedekind C."/>
            <person name="Guiguen Y."/>
        </authorList>
    </citation>
    <scope>NUCLEOTIDE SEQUENCE [LARGE SCALE GENOMIC DNA]</scope>
    <source>
        <strain evidence="3">Cs_M1</strain>
        <tissue evidence="3">Blood</tissue>
    </source>
</reference>
<dbReference type="Gene3D" id="2.130.10.10">
    <property type="entry name" value="YVTN repeat-like/Quinoprotein amine dehydrogenase"/>
    <property type="match status" value="1"/>
</dbReference>
<feature type="chain" id="PRO_5042825908" evidence="2">
    <location>
        <begin position="23"/>
        <end position="184"/>
    </location>
</feature>
<sequence length="184" mass="20856">MAWRSCTRPIAWALCCVCTISGLVTERQASTFYALCNCGIKSFDFVGKKKYRALRSPGQGTLRCVSPDRLQTYLCTGDMIGFVQVWSWDTRSLLQEFRAHARSVSTVVMRPSIHTLLTSSPDGWVKEWSCSGDLLLKLFLDGPWGVRNLWPLGKHSIMCHSPSSFSIWRLQNLYRLFNGMGYSS</sequence>
<dbReference type="PROSITE" id="PS50082">
    <property type="entry name" value="WD_REPEATS_2"/>
    <property type="match status" value="1"/>
</dbReference>
<gene>
    <name evidence="3" type="ORF">J4Q44_G00333800</name>
</gene>
<dbReference type="PANTHER" id="PTHR45532">
    <property type="entry name" value="WD REPEAT-CONTAINING PROTEIN 97"/>
    <property type="match status" value="1"/>
</dbReference>
<organism evidence="3 4">
    <name type="scientific">Coregonus suidteri</name>
    <dbReference type="NCBI Taxonomy" id="861788"/>
    <lineage>
        <taxon>Eukaryota</taxon>
        <taxon>Metazoa</taxon>
        <taxon>Chordata</taxon>
        <taxon>Craniata</taxon>
        <taxon>Vertebrata</taxon>
        <taxon>Euteleostomi</taxon>
        <taxon>Actinopterygii</taxon>
        <taxon>Neopterygii</taxon>
        <taxon>Teleostei</taxon>
        <taxon>Protacanthopterygii</taxon>
        <taxon>Salmoniformes</taxon>
        <taxon>Salmonidae</taxon>
        <taxon>Coregoninae</taxon>
        <taxon>Coregonus</taxon>
    </lineage>
</organism>
<comment type="caution">
    <text evidence="3">The sequence shown here is derived from an EMBL/GenBank/DDBJ whole genome shotgun (WGS) entry which is preliminary data.</text>
</comment>
<evidence type="ECO:0000256" key="2">
    <source>
        <dbReference type="SAM" id="SignalP"/>
    </source>
</evidence>
<proteinExistence type="predicted"/>
<dbReference type="Proteomes" id="UP001356427">
    <property type="component" value="Unassembled WGS sequence"/>
</dbReference>
<evidence type="ECO:0000313" key="3">
    <source>
        <dbReference type="EMBL" id="KAK6295667.1"/>
    </source>
</evidence>
<protein>
    <submittedName>
        <fullName evidence="3">Uncharacterized protein</fullName>
    </submittedName>
</protein>